<comment type="cofactor">
    <cofactor evidence="2">
        <name>Mg(2+)</name>
        <dbReference type="ChEBI" id="CHEBI:18420"/>
    </cofactor>
</comment>
<protein>
    <recommendedName>
        <fullName evidence="8">Glucosyl-3-phosphoglycerate synthase</fullName>
        <ecNumber evidence="7">2.4.1.266</ecNumber>
    </recommendedName>
</protein>
<evidence type="ECO:0000313" key="12">
    <source>
        <dbReference type="EMBL" id="KWW99581.1"/>
    </source>
</evidence>
<dbReference type="OrthoDB" id="5011697at2"/>
<evidence type="ECO:0000256" key="2">
    <source>
        <dbReference type="ARBA" id="ARBA00001946"/>
    </source>
</evidence>
<reference evidence="15" key="4">
    <citation type="submission" date="2015-04" db="EMBL/GenBank/DDBJ databases">
        <title>Physiological reanalysis, assessment of diazotrophy, and genome sequences of multiple isolates of Streptomyces thermoautotrophicus.</title>
        <authorList>
            <person name="MacKellar D.C."/>
            <person name="Lieber L."/>
            <person name="Norman J."/>
            <person name="Bolger A."/>
            <person name="Tobin C."/>
            <person name="Murray J.W."/>
            <person name="Chang R."/>
            <person name="Ford T."/>
            <person name="Nguyen P.Q."/>
            <person name="Woodward J."/>
            <person name="Permingeat H."/>
            <person name="Joshi N.S."/>
            <person name="Silver P.A."/>
            <person name="Usadel B."/>
            <person name="Rutherford A.W."/>
            <person name="Friesen M."/>
            <person name="Prell J."/>
        </authorList>
    </citation>
    <scope>NUCLEOTIDE SEQUENCE [LARGE SCALE GENOMIC DNA]</scope>
    <source>
        <strain evidence="15">H1</strain>
    </source>
</reference>
<keyword evidence="5 12" id="KW-0808">Transferase</keyword>
<dbReference type="SUPFAM" id="SSF53448">
    <property type="entry name" value="Nucleotide-diphospho-sugar transferases"/>
    <property type="match status" value="1"/>
</dbReference>
<dbReference type="PATRIC" id="fig|1469144.10.peg.1349"/>
<dbReference type="AlphaFoldDB" id="A0A132NGG2"/>
<dbReference type="EMBL" id="JYIJ01000016">
    <property type="protein sequence ID" value="KWX04033.1"/>
    <property type="molecule type" value="Genomic_DNA"/>
</dbReference>
<dbReference type="EMBL" id="LAXD01000001">
    <property type="protein sequence ID" value="KWW99581.1"/>
    <property type="molecule type" value="Genomic_DNA"/>
</dbReference>
<dbReference type="InterPro" id="IPR001173">
    <property type="entry name" value="Glyco_trans_2-like"/>
</dbReference>
<comment type="similarity">
    <text evidence="3">Belongs to the glycosyltransferase 2 family.</text>
</comment>
<dbReference type="EC" id="2.4.1.266" evidence="7"/>
<reference evidence="14 17" key="1">
    <citation type="submission" date="2015-02" db="EMBL/GenBank/DDBJ databases">
        <title>Physiological reanalysis, assessment of diazotrophy, and genome sequences of multiple isolates of Streptomyces thermoautotrophicus.</title>
        <authorList>
            <person name="MacKellar D.C."/>
            <person name="Lieber L."/>
            <person name="Norman J."/>
            <person name="Bolger A."/>
            <person name="Tobin C."/>
            <person name="Murray J.W."/>
            <person name="Prell J."/>
        </authorList>
    </citation>
    <scope>NUCLEOTIDE SEQUENCE [LARGE SCALE GENOMIC DNA]</scope>
    <source>
        <strain evidence="14 17">UBT1</strain>
    </source>
</reference>
<gene>
    <name evidence="12" type="ORF">LI90_1217</name>
    <name evidence="13" type="ORF">TH66_08775</name>
    <name evidence="14" type="ORF">TR74_11085</name>
</gene>
<dbReference type="GO" id="GO:0016757">
    <property type="term" value="F:glycosyltransferase activity"/>
    <property type="evidence" value="ECO:0007669"/>
    <property type="project" value="UniProtKB-KW"/>
</dbReference>
<reference evidence="12" key="3">
    <citation type="submission" date="2015-04" db="EMBL/GenBank/DDBJ databases">
        <title>Physiological reanalysis, assessment of diazotrophy, and genome sequences of multiple isolates of Streptomyces thermoautotrophicus.</title>
        <authorList>
            <person name="MacKellar D.C."/>
            <person name="Lieber L."/>
            <person name="Norman J."/>
            <person name="Bolger A."/>
            <person name="Tobin C."/>
            <person name="Murray J.W."/>
            <person name="Woodward J."/>
            <person name="Friesen M."/>
            <person name="Prell J."/>
        </authorList>
    </citation>
    <scope>NUCLEOTIDE SEQUENCE [LARGE SCALE GENOMIC DNA]</scope>
    <source>
        <strain evidence="12">H1</strain>
    </source>
</reference>
<dbReference type="EMBL" id="JYIK01000869">
    <property type="protein sequence ID" value="KWX09193.1"/>
    <property type="molecule type" value="Genomic_DNA"/>
</dbReference>
<dbReference type="InterPro" id="IPR050256">
    <property type="entry name" value="Glycosyltransferase_2"/>
</dbReference>
<evidence type="ECO:0000256" key="7">
    <source>
        <dbReference type="ARBA" id="ARBA00039022"/>
    </source>
</evidence>
<evidence type="ECO:0000256" key="8">
    <source>
        <dbReference type="ARBA" id="ARBA00040894"/>
    </source>
</evidence>
<sequence>MREDVRHWLTHRTYHARIWSPGELADAKRRQNTTVSVVLPALNEERTVGAVVEAFRTTLLDKTPLIDELVVALDPGCTDGTAERARAAGARVVDCREVLPHRGVYTGKGETLWKSLFVTTGDLLVFVDADLVEFGPHFVTGLLGPLLIEPGVQFVKACYDRPLVTGGVAPVGGGRVTELAARPLLNLYWPALAGVIQPLSGEFAARRTVLELLPFPRGYGLEIGLLIDVLDLAGLDALAQVDLGRRDHRHQQDSALGTMAQEVLHTALRRLDGRAAVPAPATTLCQFERDGGGHRAVERTVCLEERPPARSLPEYHARGRLTWVR</sequence>
<dbReference type="PANTHER" id="PTHR48090">
    <property type="entry name" value="UNDECAPRENYL-PHOSPHATE 4-DEOXY-4-FORMAMIDO-L-ARABINOSE TRANSFERASE-RELATED"/>
    <property type="match status" value="1"/>
</dbReference>
<dbReference type="RefSeq" id="WP_066885211.1">
    <property type="nucleotide sequence ID" value="NZ_JYIJ01000016.1"/>
</dbReference>
<proteinExistence type="inferred from homology"/>
<evidence type="ECO:0000256" key="3">
    <source>
        <dbReference type="ARBA" id="ARBA00006739"/>
    </source>
</evidence>
<evidence type="ECO:0000256" key="6">
    <source>
        <dbReference type="ARBA" id="ARBA00022842"/>
    </source>
</evidence>
<accession>A0A132NGG2</accession>
<keyword evidence="6" id="KW-0460">Magnesium</keyword>
<feature type="domain" description="Glycosyltransferase 2-like" evidence="11">
    <location>
        <begin position="36"/>
        <end position="132"/>
    </location>
</feature>
<comment type="catalytic activity">
    <reaction evidence="9">
        <text>(2R)-3-phosphoglycerate + UDP-alpha-D-glucose = (2R)-2-O-(alpha-D-glucopyranosyl)-3-phospho-glycerate + UDP + H(+)</text>
        <dbReference type="Rhea" id="RHEA:31319"/>
        <dbReference type="ChEBI" id="CHEBI:15378"/>
        <dbReference type="ChEBI" id="CHEBI:58223"/>
        <dbReference type="ChEBI" id="CHEBI:58272"/>
        <dbReference type="ChEBI" id="CHEBI:58885"/>
        <dbReference type="ChEBI" id="CHEBI:62600"/>
        <dbReference type="EC" id="2.4.1.266"/>
    </reaction>
    <physiologicalReaction direction="left-to-right" evidence="9">
        <dbReference type="Rhea" id="RHEA:31320"/>
    </physiologicalReaction>
</comment>
<dbReference type="Pfam" id="PF00535">
    <property type="entry name" value="Glycos_transf_2"/>
    <property type="match status" value="1"/>
</dbReference>
<comment type="caution">
    <text evidence="14">The sequence shown here is derived from an EMBL/GenBank/DDBJ whole genome shotgun (WGS) entry which is preliminary data.</text>
</comment>
<reference evidence="16" key="2">
    <citation type="submission" date="2015-02" db="EMBL/GenBank/DDBJ databases">
        <title>Physiological reanalysis, assessment of diazotrophy, and genome sequences of multiple isolates of Streptomyces thermoautotrophicus.</title>
        <authorList>
            <person name="MacKellar D.C."/>
            <person name="Lieber L."/>
            <person name="Norman J."/>
            <person name="Bolger A."/>
            <person name="Tobin C."/>
            <person name="Murray J.W."/>
            <person name="Friesen M."/>
            <person name="Prell J."/>
        </authorList>
    </citation>
    <scope>NUCLEOTIDE SEQUENCE [LARGE SCALE GENOMIC DNA]</scope>
    <source>
        <strain evidence="16">UBT1</strain>
    </source>
</reference>
<dbReference type="Proteomes" id="UP000070598">
    <property type="component" value="Unassembled WGS sequence"/>
</dbReference>
<name>A0A132NGG2_9ACTN</name>
<dbReference type="STRING" id="1469144.LI90_1217"/>
<dbReference type="NCBIfam" id="NF010496">
    <property type="entry name" value="PRK13915.1"/>
    <property type="match status" value="1"/>
</dbReference>
<evidence type="ECO:0000256" key="4">
    <source>
        <dbReference type="ARBA" id="ARBA00022676"/>
    </source>
</evidence>
<evidence type="ECO:0000313" key="17">
    <source>
        <dbReference type="Proteomes" id="UP000070659"/>
    </source>
</evidence>
<evidence type="ECO:0000256" key="1">
    <source>
        <dbReference type="ARBA" id="ARBA00001936"/>
    </source>
</evidence>
<evidence type="ECO:0000256" key="9">
    <source>
        <dbReference type="ARBA" id="ARBA00048689"/>
    </source>
</evidence>
<evidence type="ECO:0000313" key="14">
    <source>
        <dbReference type="EMBL" id="KWX09193.1"/>
    </source>
</evidence>
<evidence type="ECO:0000313" key="13">
    <source>
        <dbReference type="EMBL" id="KWX04033.1"/>
    </source>
</evidence>
<evidence type="ECO:0000256" key="10">
    <source>
        <dbReference type="ARBA" id="ARBA00048997"/>
    </source>
</evidence>
<comment type="cofactor">
    <cofactor evidence="1">
        <name>Mn(2+)</name>
        <dbReference type="ChEBI" id="CHEBI:29035"/>
    </cofactor>
</comment>
<dbReference type="Proteomes" id="UP000070188">
    <property type="component" value="Unassembled WGS sequence"/>
</dbReference>
<comment type="catalytic activity">
    <reaction evidence="10">
        <text>an NDP-alpha-D-glucose + (2R)-3-phosphoglycerate = (2R)-2-O-(alpha-D-glucopyranosyl)-3-phospho-glycerate + a ribonucleoside 5'-diphosphate + H(+)</text>
        <dbReference type="Rhea" id="RHEA:47244"/>
        <dbReference type="ChEBI" id="CHEBI:15378"/>
        <dbReference type="ChEBI" id="CHEBI:57930"/>
        <dbReference type="ChEBI" id="CHEBI:58272"/>
        <dbReference type="ChEBI" id="CHEBI:62600"/>
        <dbReference type="ChEBI" id="CHEBI:76533"/>
        <dbReference type="EC" id="2.4.1.266"/>
    </reaction>
    <physiologicalReaction direction="left-to-right" evidence="10">
        <dbReference type="Rhea" id="RHEA:47245"/>
    </physiologicalReaction>
</comment>
<evidence type="ECO:0000313" key="15">
    <source>
        <dbReference type="Proteomes" id="UP000070188"/>
    </source>
</evidence>
<evidence type="ECO:0000256" key="5">
    <source>
        <dbReference type="ARBA" id="ARBA00022679"/>
    </source>
</evidence>
<dbReference type="Gene3D" id="3.90.550.10">
    <property type="entry name" value="Spore Coat Polysaccharide Biosynthesis Protein SpsA, Chain A"/>
    <property type="match status" value="1"/>
</dbReference>
<keyword evidence="15" id="KW-1185">Reference proteome</keyword>
<evidence type="ECO:0000313" key="16">
    <source>
        <dbReference type="Proteomes" id="UP000070598"/>
    </source>
</evidence>
<dbReference type="InterPro" id="IPR029044">
    <property type="entry name" value="Nucleotide-diphossugar_trans"/>
</dbReference>
<organism evidence="14 16">
    <name type="scientific">Carbonactinospora thermoautotrophica</name>
    <dbReference type="NCBI Taxonomy" id="1469144"/>
    <lineage>
        <taxon>Bacteria</taxon>
        <taxon>Bacillati</taxon>
        <taxon>Actinomycetota</taxon>
        <taxon>Actinomycetes</taxon>
        <taxon>Kitasatosporales</taxon>
        <taxon>Carbonactinosporaceae</taxon>
        <taxon>Carbonactinospora</taxon>
    </lineage>
</organism>
<keyword evidence="4" id="KW-0328">Glycosyltransferase</keyword>
<dbReference type="PANTHER" id="PTHR48090:SF10">
    <property type="entry name" value="GLUCOSYL-3-PHOSPHOGLYCERATE SYNTHASE"/>
    <property type="match status" value="1"/>
</dbReference>
<evidence type="ECO:0000259" key="11">
    <source>
        <dbReference type="Pfam" id="PF00535"/>
    </source>
</evidence>
<dbReference type="Proteomes" id="UP000070659">
    <property type="component" value="Unassembled WGS sequence"/>
</dbReference>